<name>A0ABT1WDW4_9BURK</name>
<keyword evidence="5 8" id="KW-0812">Transmembrane</keyword>
<feature type="transmembrane region" description="Helical" evidence="8">
    <location>
        <begin position="273"/>
        <end position="291"/>
    </location>
</feature>
<evidence type="ECO:0000259" key="9">
    <source>
        <dbReference type="PROSITE" id="PS50928"/>
    </source>
</evidence>
<feature type="transmembrane region" description="Helical" evidence="8">
    <location>
        <begin position="67"/>
        <end position="86"/>
    </location>
</feature>
<feature type="transmembrane region" description="Helical" evidence="8">
    <location>
        <begin position="130"/>
        <end position="150"/>
    </location>
</feature>
<protein>
    <submittedName>
        <fullName evidence="10">Amino acid ABC transporter permease</fullName>
    </submittedName>
</protein>
<dbReference type="RefSeq" id="WP_256763384.1">
    <property type="nucleotide sequence ID" value="NZ_JANIGO010000001.1"/>
</dbReference>
<dbReference type="PANTHER" id="PTHR30614:SF41">
    <property type="entry name" value="INNER MEMBRANE AMINO-ACID ABC TRANSPORTER PERMEASE PROTEIN YHDY"/>
    <property type="match status" value="1"/>
</dbReference>
<organism evidence="10 11">
    <name type="scientific">Limnobacter humi</name>
    <dbReference type="NCBI Taxonomy" id="1778671"/>
    <lineage>
        <taxon>Bacteria</taxon>
        <taxon>Pseudomonadati</taxon>
        <taxon>Pseudomonadota</taxon>
        <taxon>Betaproteobacteria</taxon>
        <taxon>Burkholderiales</taxon>
        <taxon>Burkholderiaceae</taxon>
        <taxon>Limnobacter</taxon>
    </lineage>
</organism>
<dbReference type="PROSITE" id="PS50928">
    <property type="entry name" value="ABC_TM1"/>
    <property type="match status" value="1"/>
</dbReference>
<dbReference type="NCBIfam" id="TIGR01726">
    <property type="entry name" value="HEQRo_perm_3TM"/>
    <property type="match status" value="1"/>
</dbReference>
<feature type="transmembrane region" description="Helical" evidence="8">
    <location>
        <begin position="93"/>
        <end position="110"/>
    </location>
</feature>
<reference evidence="10 11" key="1">
    <citation type="submission" date="2022-07" db="EMBL/GenBank/DDBJ databases">
        <authorList>
            <person name="Xamxidin M."/>
            <person name="Wu M."/>
        </authorList>
    </citation>
    <scope>NUCLEOTIDE SEQUENCE [LARGE SCALE GENOMIC DNA]</scope>
    <source>
        <strain evidence="10 11">NBRC 111650</strain>
    </source>
</reference>
<dbReference type="Gene3D" id="1.10.3720.10">
    <property type="entry name" value="MetI-like"/>
    <property type="match status" value="1"/>
</dbReference>
<keyword evidence="11" id="KW-1185">Reference proteome</keyword>
<keyword evidence="3 8" id="KW-0813">Transport</keyword>
<gene>
    <name evidence="10" type="ORF">NQT62_04405</name>
</gene>
<sequence length="330" mass="36143">MNKTLALLWLALLAWVAYGLLRWGLWHAVWAPNLAECTAWQGQGACWGVVAEKGRVMLLGRYPPAEQWRAIAVVVLWTGWVFAALLGWLHGRWLWCSGAALPAVLLWFMHGGAGLPVVSSTLWGGLPLTLLISGVGFAGAFPLAVGLALGRRSRFRAIRWACTVYIEVLRALPLVSVLFLAAFVLPKLVSGSSVEPDLFARVTFTIALFSAAYLAEVVRGGLQAVPRHQAESAQALGLSAWQVQWLVVLPQALRVAMPGVVNSFVTLFKECSLVSIVALFELTGALGLALSGDLHWRAFYLEGYVFIAFIYWAYCFGLSKAVEYRQQQGR</sequence>
<comment type="subcellular location">
    <subcellularLocation>
        <location evidence="1">Cell inner membrane</location>
        <topology evidence="1">Multi-pass membrane protein</topology>
    </subcellularLocation>
    <subcellularLocation>
        <location evidence="8">Cell membrane</location>
        <topology evidence="8">Multi-pass membrane protein</topology>
    </subcellularLocation>
</comment>
<evidence type="ECO:0000256" key="2">
    <source>
        <dbReference type="ARBA" id="ARBA00010072"/>
    </source>
</evidence>
<dbReference type="InterPro" id="IPR043429">
    <property type="entry name" value="ArtM/GltK/GlnP/TcyL/YhdX-like"/>
</dbReference>
<feature type="transmembrane region" description="Helical" evidence="8">
    <location>
        <begin position="198"/>
        <end position="218"/>
    </location>
</feature>
<dbReference type="InterPro" id="IPR000515">
    <property type="entry name" value="MetI-like"/>
</dbReference>
<dbReference type="EMBL" id="JANIGO010000001">
    <property type="protein sequence ID" value="MCQ8895685.1"/>
    <property type="molecule type" value="Genomic_DNA"/>
</dbReference>
<dbReference type="CDD" id="cd06261">
    <property type="entry name" value="TM_PBP2"/>
    <property type="match status" value="1"/>
</dbReference>
<dbReference type="InterPro" id="IPR010065">
    <property type="entry name" value="AA_ABC_transptr_permease_3TM"/>
</dbReference>
<evidence type="ECO:0000313" key="10">
    <source>
        <dbReference type="EMBL" id="MCQ8895685.1"/>
    </source>
</evidence>
<feature type="transmembrane region" description="Helical" evidence="8">
    <location>
        <begin position="303"/>
        <end position="322"/>
    </location>
</feature>
<evidence type="ECO:0000256" key="6">
    <source>
        <dbReference type="ARBA" id="ARBA00022989"/>
    </source>
</evidence>
<feature type="domain" description="ABC transmembrane type-1" evidence="9">
    <location>
        <begin position="126"/>
        <end position="322"/>
    </location>
</feature>
<evidence type="ECO:0000256" key="1">
    <source>
        <dbReference type="ARBA" id="ARBA00004429"/>
    </source>
</evidence>
<dbReference type="Pfam" id="PF00528">
    <property type="entry name" value="BPD_transp_1"/>
    <property type="match status" value="1"/>
</dbReference>
<evidence type="ECO:0000256" key="3">
    <source>
        <dbReference type="ARBA" id="ARBA00022448"/>
    </source>
</evidence>
<evidence type="ECO:0000256" key="8">
    <source>
        <dbReference type="RuleBase" id="RU363032"/>
    </source>
</evidence>
<comment type="caution">
    <text evidence="10">The sequence shown here is derived from an EMBL/GenBank/DDBJ whole genome shotgun (WGS) entry which is preliminary data.</text>
</comment>
<proteinExistence type="inferred from homology"/>
<keyword evidence="7 8" id="KW-0472">Membrane</keyword>
<dbReference type="Proteomes" id="UP001204142">
    <property type="component" value="Unassembled WGS sequence"/>
</dbReference>
<keyword evidence="4" id="KW-1003">Cell membrane</keyword>
<dbReference type="SUPFAM" id="SSF161098">
    <property type="entry name" value="MetI-like"/>
    <property type="match status" value="1"/>
</dbReference>
<evidence type="ECO:0000256" key="4">
    <source>
        <dbReference type="ARBA" id="ARBA00022475"/>
    </source>
</evidence>
<feature type="transmembrane region" description="Helical" evidence="8">
    <location>
        <begin position="162"/>
        <end position="186"/>
    </location>
</feature>
<keyword evidence="6 8" id="KW-1133">Transmembrane helix</keyword>
<evidence type="ECO:0000313" key="11">
    <source>
        <dbReference type="Proteomes" id="UP001204142"/>
    </source>
</evidence>
<dbReference type="PANTHER" id="PTHR30614">
    <property type="entry name" value="MEMBRANE COMPONENT OF AMINO ACID ABC TRANSPORTER"/>
    <property type="match status" value="1"/>
</dbReference>
<comment type="similarity">
    <text evidence="2">Belongs to the binding-protein-dependent transport system permease family. HisMQ subfamily.</text>
</comment>
<evidence type="ECO:0000256" key="5">
    <source>
        <dbReference type="ARBA" id="ARBA00022692"/>
    </source>
</evidence>
<accession>A0ABT1WDW4</accession>
<dbReference type="InterPro" id="IPR035906">
    <property type="entry name" value="MetI-like_sf"/>
</dbReference>
<evidence type="ECO:0000256" key="7">
    <source>
        <dbReference type="ARBA" id="ARBA00023136"/>
    </source>
</evidence>